<feature type="domain" description="MHC class II beta chain N-terminal" evidence="3">
    <location>
        <begin position="1"/>
        <end position="74"/>
    </location>
</feature>
<accession>A0A7L0Y3K1</accession>
<evidence type="ECO:0000259" key="3">
    <source>
        <dbReference type="SMART" id="SM00921"/>
    </source>
</evidence>
<dbReference type="Proteomes" id="UP000539920">
    <property type="component" value="Unassembled WGS sequence"/>
</dbReference>
<keyword evidence="2" id="KW-0325">Glycoprotein</keyword>
<comment type="caution">
    <text evidence="4">The sequence shown here is derived from an EMBL/GenBank/DDBJ whole genome shotgun (WGS) entry which is preliminary data.</text>
</comment>
<proteinExistence type="predicted"/>
<dbReference type="Pfam" id="PF00969">
    <property type="entry name" value="MHC_II_beta"/>
    <property type="match status" value="1"/>
</dbReference>
<dbReference type="SUPFAM" id="SSF54452">
    <property type="entry name" value="MHC antigen-recognition domain"/>
    <property type="match status" value="1"/>
</dbReference>
<organism evidence="4 5">
    <name type="scientific">Ploceus nigricollis</name>
    <dbReference type="NCBI Taxonomy" id="441696"/>
    <lineage>
        <taxon>Eukaryota</taxon>
        <taxon>Metazoa</taxon>
        <taxon>Chordata</taxon>
        <taxon>Craniata</taxon>
        <taxon>Vertebrata</taxon>
        <taxon>Euteleostomi</taxon>
        <taxon>Archelosauria</taxon>
        <taxon>Archosauria</taxon>
        <taxon>Dinosauria</taxon>
        <taxon>Saurischia</taxon>
        <taxon>Theropoda</taxon>
        <taxon>Coelurosauria</taxon>
        <taxon>Aves</taxon>
        <taxon>Neognathae</taxon>
        <taxon>Neoaves</taxon>
        <taxon>Telluraves</taxon>
        <taxon>Australaves</taxon>
        <taxon>Passeriformes</taxon>
        <taxon>Passeroidea</taxon>
        <taxon>Ploceidae</taxon>
        <taxon>Ploceinae</taxon>
        <taxon>Ploceus</taxon>
    </lineage>
</organism>
<keyword evidence="5" id="KW-1185">Reference proteome</keyword>
<dbReference type="GO" id="GO:0006955">
    <property type="term" value="P:immune response"/>
    <property type="evidence" value="ECO:0007669"/>
    <property type="project" value="InterPro"/>
</dbReference>
<gene>
    <name evidence="4" type="primary">H2eb1</name>
    <name evidence="4" type="ORF">PLONIG_R04250</name>
</gene>
<evidence type="ECO:0000256" key="1">
    <source>
        <dbReference type="ARBA" id="ARBA00023157"/>
    </source>
</evidence>
<dbReference type="InterPro" id="IPR011162">
    <property type="entry name" value="MHC_I/II-like_Ag-recog"/>
</dbReference>
<dbReference type="InterPro" id="IPR014745">
    <property type="entry name" value="MHC_II_a/b_N"/>
</dbReference>
<feature type="non-terminal residue" evidence="4">
    <location>
        <position position="1"/>
    </location>
</feature>
<dbReference type="GO" id="GO:0019882">
    <property type="term" value="P:antigen processing and presentation"/>
    <property type="evidence" value="ECO:0007669"/>
    <property type="project" value="InterPro"/>
</dbReference>
<dbReference type="GO" id="GO:0042613">
    <property type="term" value="C:MHC class II protein complex"/>
    <property type="evidence" value="ECO:0007669"/>
    <property type="project" value="InterPro"/>
</dbReference>
<dbReference type="InterPro" id="IPR000353">
    <property type="entry name" value="MHC_II_b_N"/>
</dbReference>
<dbReference type="PANTHER" id="PTHR19944">
    <property type="entry name" value="MHC CLASS II-RELATED"/>
    <property type="match status" value="1"/>
</dbReference>
<dbReference type="InterPro" id="IPR050160">
    <property type="entry name" value="MHC/Immunoglobulin"/>
</dbReference>
<reference evidence="4 5" key="1">
    <citation type="submission" date="2019-09" db="EMBL/GenBank/DDBJ databases">
        <title>Bird 10,000 Genomes (B10K) Project - Family phase.</title>
        <authorList>
            <person name="Zhang G."/>
        </authorList>
    </citation>
    <scope>NUCLEOTIDE SEQUENCE [LARGE SCALE GENOMIC DNA]</scope>
    <source>
        <strain evidence="4">B10K-DU-001-79</strain>
        <tissue evidence="4">Muscle</tissue>
    </source>
</reference>
<evidence type="ECO:0000313" key="5">
    <source>
        <dbReference type="Proteomes" id="UP000539920"/>
    </source>
</evidence>
<dbReference type="PANTHER" id="PTHR19944:SF99">
    <property type="entry name" value="HLA CLASS II HISTOCOMPATIBILITY ANTIGEN, DRB1 BETA CHAIN"/>
    <property type="match status" value="1"/>
</dbReference>
<feature type="non-terminal residue" evidence="4">
    <location>
        <position position="105"/>
    </location>
</feature>
<name>A0A7L0Y3K1_9PASE</name>
<dbReference type="AlphaFoldDB" id="A0A7L0Y3K1"/>
<dbReference type="EMBL" id="VXBC01000550">
    <property type="protein sequence ID" value="NXM10349.1"/>
    <property type="molecule type" value="Genomic_DNA"/>
</dbReference>
<evidence type="ECO:0000313" key="4">
    <source>
        <dbReference type="EMBL" id="NXM10349.1"/>
    </source>
</evidence>
<evidence type="ECO:0000256" key="2">
    <source>
        <dbReference type="ARBA" id="ARBA00023180"/>
    </source>
</evidence>
<keyword evidence="1" id="KW-1015">Disulfide bond</keyword>
<dbReference type="Gene3D" id="3.10.320.10">
    <property type="entry name" value="Class II Histocompatibility Antigen, M Beta Chain, Chain B, domain 1"/>
    <property type="match status" value="1"/>
</dbReference>
<protein>
    <submittedName>
        <fullName evidence="4">HB2J protein</fullName>
    </submittedName>
</protein>
<dbReference type="SMART" id="SM00921">
    <property type="entry name" value="MHC_II_beta"/>
    <property type="match status" value="1"/>
</dbReference>
<sequence>ECQFINGTEKARFVTRRIYNRLQYMMFDSDVGHFVGFTPYGEKQARYRNSNPEILEYNRAVVDTYCRHNYPIFAPFSAERRALLVPIPGPPVPPSPSQSLPAHSQ</sequence>